<keyword evidence="7 8" id="KW-0998">Cell outer membrane</keyword>
<dbReference type="InterPro" id="IPR039426">
    <property type="entry name" value="TonB-dep_rcpt-like"/>
</dbReference>
<dbReference type="InterPro" id="IPR036942">
    <property type="entry name" value="Beta-barrel_TonB_sf"/>
</dbReference>
<evidence type="ECO:0000256" key="9">
    <source>
        <dbReference type="RuleBase" id="RU003357"/>
    </source>
</evidence>
<feature type="region of interest" description="Disordered" evidence="10">
    <location>
        <begin position="958"/>
        <end position="977"/>
    </location>
</feature>
<keyword evidence="14" id="KW-1185">Reference proteome</keyword>
<evidence type="ECO:0000256" key="10">
    <source>
        <dbReference type="SAM" id="MobiDB-lite"/>
    </source>
</evidence>
<keyword evidence="13" id="KW-0675">Receptor</keyword>
<evidence type="ECO:0000256" key="6">
    <source>
        <dbReference type="ARBA" id="ARBA00023136"/>
    </source>
</evidence>
<dbReference type="Gene3D" id="2.60.40.1120">
    <property type="entry name" value="Carboxypeptidase-like, regulatory domain"/>
    <property type="match status" value="1"/>
</dbReference>
<organism evidence="13 14">
    <name type="scientific">Flavobacterium cellulosilyticum</name>
    <dbReference type="NCBI Taxonomy" id="2541731"/>
    <lineage>
        <taxon>Bacteria</taxon>
        <taxon>Pseudomonadati</taxon>
        <taxon>Bacteroidota</taxon>
        <taxon>Flavobacteriia</taxon>
        <taxon>Flavobacteriales</taxon>
        <taxon>Flavobacteriaceae</taxon>
        <taxon>Flavobacterium</taxon>
    </lineage>
</organism>
<comment type="subcellular location">
    <subcellularLocation>
        <location evidence="1 8">Cell outer membrane</location>
        <topology evidence="1 8">Multi-pass membrane protein</topology>
    </subcellularLocation>
</comment>
<keyword evidence="6 8" id="KW-0472">Membrane</keyword>
<evidence type="ECO:0000259" key="11">
    <source>
        <dbReference type="Pfam" id="PF00593"/>
    </source>
</evidence>
<proteinExistence type="inferred from homology"/>
<dbReference type="Pfam" id="PF07715">
    <property type="entry name" value="Plug"/>
    <property type="match status" value="1"/>
</dbReference>
<keyword evidence="2 8" id="KW-0813">Transport</keyword>
<evidence type="ECO:0000313" key="13">
    <source>
        <dbReference type="EMBL" id="TDD94718.1"/>
    </source>
</evidence>
<keyword evidence="4 8" id="KW-0812">Transmembrane</keyword>
<protein>
    <submittedName>
        <fullName evidence="13">TonB-dependent receptor</fullName>
    </submittedName>
</protein>
<dbReference type="InterPro" id="IPR023996">
    <property type="entry name" value="TonB-dep_OMP_SusC/RagA"/>
</dbReference>
<dbReference type="Pfam" id="PF13715">
    <property type="entry name" value="CarbopepD_reg_2"/>
    <property type="match status" value="1"/>
</dbReference>
<evidence type="ECO:0000259" key="12">
    <source>
        <dbReference type="Pfam" id="PF07715"/>
    </source>
</evidence>
<dbReference type="SUPFAM" id="SSF49464">
    <property type="entry name" value="Carboxypeptidase regulatory domain-like"/>
    <property type="match status" value="1"/>
</dbReference>
<dbReference type="EMBL" id="SMFK01000014">
    <property type="protein sequence ID" value="TDD94718.1"/>
    <property type="molecule type" value="Genomic_DNA"/>
</dbReference>
<feature type="domain" description="TonB-dependent receptor plug" evidence="12">
    <location>
        <begin position="159"/>
        <end position="267"/>
    </location>
</feature>
<dbReference type="SUPFAM" id="SSF56935">
    <property type="entry name" value="Porins"/>
    <property type="match status" value="1"/>
</dbReference>
<dbReference type="InterPro" id="IPR037066">
    <property type="entry name" value="Plug_dom_sf"/>
</dbReference>
<evidence type="ECO:0000256" key="2">
    <source>
        <dbReference type="ARBA" id="ARBA00022448"/>
    </source>
</evidence>
<gene>
    <name evidence="13" type="ORF">E0F76_15925</name>
</gene>
<dbReference type="InterPro" id="IPR023997">
    <property type="entry name" value="TonB-dep_OMP_SusC/RagA_CS"/>
</dbReference>
<dbReference type="Pfam" id="PF00593">
    <property type="entry name" value="TonB_dep_Rec_b-barrel"/>
    <property type="match status" value="1"/>
</dbReference>
<evidence type="ECO:0000256" key="5">
    <source>
        <dbReference type="ARBA" id="ARBA00023077"/>
    </source>
</evidence>
<dbReference type="Proteomes" id="UP000295479">
    <property type="component" value="Unassembled WGS sequence"/>
</dbReference>
<dbReference type="NCBIfam" id="TIGR04056">
    <property type="entry name" value="OMP_RagA_SusC"/>
    <property type="match status" value="1"/>
</dbReference>
<reference evidence="13 14" key="1">
    <citation type="submission" date="2019-03" db="EMBL/GenBank/DDBJ databases">
        <title>Flavobacterium AR-3-4 sp. nov. isolated from arctic soil.</title>
        <authorList>
            <person name="Chaudhary D.K."/>
        </authorList>
    </citation>
    <scope>NUCLEOTIDE SEQUENCE [LARGE SCALE GENOMIC DNA]</scope>
    <source>
        <strain evidence="13 14">AR-3-4</strain>
    </source>
</reference>
<evidence type="ECO:0000313" key="14">
    <source>
        <dbReference type="Proteomes" id="UP000295479"/>
    </source>
</evidence>
<dbReference type="Gene3D" id="2.40.170.20">
    <property type="entry name" value="TonB-dependent receptor, beta-barrel domain"/>
    <property type="match status" value="1"/>
</dbReference>
<keyword evidence="5 9" id="KW-0798">TonB box</keyword>
<dbReference type="AlphaFoldDB" id="A0A4R5C506"/>
<evidence type="ECO:0000256" key="7">
    <source>
        <dbReference type="ARBA" id="ARBA00023237"/>
    </source>
</evidence>
<accession>A0A4R5C506</accession>
<keyword evidence="3 8" id="KW-1134">Transmembrane beta strand</keyword>
<evidence type="ECO:0000256" key="1">
    <source>
        <dbReference type="ARBA" id="ARBA00004571"/>
    </source>
</evidence>
<dbReference type="InterPro" id="IPR000531">
    <property type="entry name" value="Beta-barrel_TonB"/>
</dbReference>
<name>A0A4R5C506_9FLAO</name>
<dbReference type="InterPro" id="IPR008969">
    <property type="entry name" value="CarboxyPept-like_regulatory"/>
</dbReference>
<sequence>MNMDIKNNQKKLSKMIEFSSKFWNYGKLFSYFLFTFQHCLSANVYEKTTTLNLINDIELSLSERISQQVNVKGNITDESGLPLIGVNIHVLGTNKGIQSDLDGNYEFVNVDSNAILEFSYSGYLSQKIALDGKTNLNVVLKISQTKLDEVVIVGYSTQKKKDLTGAISTVNIDDLSKSVSPFASQSLQGLVSGVRVTSNTGAPGEGAQIRIRGVGSLSGNNAPLYIVDGIPTNNGMDNISSSDIESISVLKDAASTAIYGSRAGNGVVLITTKKGTKGQDVKITFNSSLGVQSQGKLTEMTNKDQYVTIYNEAADNDNAFLSPDQSFLIRKKITPEYATSLPNINHLESIFRQALLQQYHLGISWGTEKTTYNFSGGYFDQEGILLGSSYNKANAKMSMNTEVKSWLNVGLNLNVYSDENNIVGSSGDGLGGNGGSAIRYAFFRTPAIPIYDSEGNFVDKPERPDFFGDGYNPVGVLKNTDNVRRNNGLFGDVNFKFNLSDDFFVVSTLGLDKSSFKQRRFNKNWGDQNRINNPNSLTISSNLVSNYTVSNVLNYKHTFNDIHNFTVLIGNENIVNNEEYFEASDRDFVDQNPLLLTLGNGKGLDNSNESSSKSVLKSYFGKANYNYDSRYFVSGVLRRDGSSRFSEGHQWGNFYSASLGWRIDKDFLKDNTLIQKWMLRAGFGAVGDQQIPNFAYSSLVGRNYNYPFGGISQPGNAVVSLGNESLTWATSKQADIGTDISFFNGQLEFSFDYFHKSTEDMLLRISMPSSNGYASAPFFNTGNVLNSGYEFDVTYRKYINDDISFSIKANASFLNNEVTQLEAPILGGRIDNNVYATKTEVGYPIGSFYLYTQEGIFQNTTDILTSAFQGNNIHPGDVKYKDINRDGIINELDRSHVGSSIPDATFGLNTEFKYKNVSLEIFFAGAYGNKIYNQINTDIEGFYRPFNVTQRYYDERWTGEGTSNTQPRASWSAKSNNTKPSTRFLENGSYVRLKNVQLGYDFNKAIIQPLNINKLRIYISASNLFTLTKYSGLDPEFSTNDNSKSEGDLAAGIDFGTYPNSTVILCGLQLTF</sequence>
<dbReference type="OrthoDB" id="9768177at2"/>
<evidence type="ECO:0000256" key="3">
    <source>
        <dbReference type="ARBA" id="ARBA00022452"/>
    </source>
</evidence>
<feature type="compositionally biased region" description="Polar residues" evidence="10">
    <location>
        <begin position="960"/>
        <end position="977"/>
    </location>
</feature>
<dbReference type="InterPro" id="IPR012910">
    <property type="entry name" value="Plug_dom"/>
</dbReference>
<comment type="caution">
    <text evidence="13">The sequence shown here is derived from an EMBL/GenBank/DDBJ whole genome shotgun (WGS) entry which is preliminary data.</text>
</comment>
<dbReference type="PROSITE" id="PS52016">
    <property type="entry name" value="TONB_DEPENDENT_REC_3"/>
    <property type="match status" value="1"/>
</dbReference>
<evidence type="ECO:0000256" key="4">
    <source>
        <dbReference type="ARBA" id="ARBA00022692"/>
    </source>
</evidence>
<dbReference type="NCBIfam" id="TIGR04057">
    <property type="entry name" value="SusC_RagA_signa"/>
    <property type="match status" value="1"/>
</dbReference>
<evidence type="ECO:0000256" key="8">
    <source>
        <dbReference type="PROSITE-ProRule" id="PRU01360"/>
    </source>
</evidence>
<dbReference type="Gene3D" id="2.170.130.10">
    <property type="entry name" value="TonB-dependent receptor, plug domain"/>
    <property type="match status" value="1"/>
</dbReference>
<dbReference type="GO" id="GO:0009279">
    <property type="term" value="C:cell outer membrane"/>
    <property type="evidence" value="ECO:0007669"/>
    <property type="project" value="UniProtKB-SubCell"/>
</dbReference>
<feature type="domain" description="TonB-dependent receptor-like beta-barrel" evidence="11">
    <location>
        <begin position="468"/>
        <end position="1024"/>
    </location>
</feature>
<comment type="similarity">
    <text evidence="8 9">Belongs to the TonB-dependent receptor family.</text>
</comment>
<dbReference type="FunFam" id="2.170.130.10:FF:000008">
    <property type="entry name" value="SusC/RagA family TonB-linked outer membrane protein"/>
    <property type="match status" value="1"/>
</dbReference>